<dbReference type="OrthoDB" id="6621972at2759"/>
<proteinExistence type="predicted"/>
<dbReference type="Proteomes" id="UP001152798">
    <property type="component" value="Chromosome 4"/>
</dbReference>
<dbReference type="EMBL" id="OV725080">
    <property type="protein sequence ID" value="CAH1398182.1"/>
    <property type="molecule type" value="Genomic_DNA"/>
</dbReference>
<evidence type="ECO:0000313" key="1">
    <source>
        <dbReference type="EMBL" id="CAH1398182.1"/>
    </source>
</evidence>
<evidence type="ECO:0000313" key="2">
    <source>
        <dbReference type="Proteomes" id="UP001152798"/>
    </source>
</evidence>
<evidence type="ECO:0008006" key="3">
    <source>
        <dbReference type="Google" id="ProtNLM"/>
    </source>
</evidence>
<accession>A0A9P0HA38</accession>
<name>A0A9P0HA38_NEZVI</name>
<gene>
    <name evidence="1" type="ORF">NEZAVI_LOCUS7878</name>
</gene>
<reference evidence="1" key="1">
    <citation type="submission" date="2022-01" db="EMBL/GenBank/DDBJ databases">
        <authorList>
            <person name="King R."/>
        </authorList>
    </citation>
    <scope>NUCLEOTIDE SEQUENCE</scope>
</reference>
<protein>
    <recommendedName>
        <fullName evidence="3">UBX domain-containing protein</fullName>
    </recommendedName>
</protein>
<keyword evidence="2" id="KW-1185">Reference proteome</keyword>
<organism evidence="1 2">
    <name type="scientific">Nezara viridula</name>
    <name type="common">Southern green stink bug</name>
    <name type="synonym">Cimex viridulus</name>
    <dbReference type="NCBI Taxonomy" id="85310"/>
    <lineage>
        <taxon>Eukaryota</taxon>
        <taxon>Metazoa</taxon>
        <taxon>Ecdysozoa</taxon>
        <taxon>Arthropoda</taxon>
        <taxon>Hexapoda</taxon>
        <taxon>Insecta</taxon>
        <taxon>Pterygota</taxon>
        <taxon>Neoptera</taxon>
        <taxon>Paraneoptera</taxon>
        <taxon>Hemiptera</taxon>
        <taxon>Heteroptera</taxon>
        <taxon>Panheteroptera</taxon>
        <taxon>Pentatomomorpha</taxon>
        <taxon>Pentatomoidea</taxon>
        <taxon>Pentatomidae</taxon>
        <taxon>Pentatominae</taxon>
        <taxon>Nezara</taxon>
    </lineage>
</organism>
<sequence length="385" mass="44028">MNLMFSDLPDGVSLELHPVTEHEKKTELLTVNLIIGDGIVNSGKFRKDATLWDISQELIPKDRFLEEDRICISLLSKCFSGPGILKRVTLSALKFEGALNLSLTRKYSSENLNTENDKNSVRRNSKIISASFNLNRHFSNKPSTSKEASTDLYDSNTTLEDDSTKESIYERKKKWNKALRQKLRRNITYKPEIPISSLQGNAFRFTDKRNVKTIMETNFTTNLTAKAAIDKHFYLTPEKKLNDLKYLNSRQGIAYINKQPFGMIPREDSAVDLLDLGRDSTRSSDGSIEIKLFLPDETAIQAMFRCDETIEDVFKFLNPLLQCQPSDYFLYVSNPTGSVKKNVSLHELEDLSGVNLYLGLNPKLKKTWPKCKPYLKEEHLPKNNK</sequence>
<dbReference type="AlphaFoldDB" id="A0A9P0HA38"/>